<proteinExistence type="predicted"/>
<feature type="transmembrane region" description="Helical" evidence="1">
    <location>
        <begin position="87"/>
        <end position="107"/>
    </location>
</feature>
<evidence type="ECO:0000313" key="3">
    <source>
        <dbReference type="Proteomes" id="UP000191980"/>
    </source>
</evidence>
<keyword evidence="1" id="KW-0812">Transmembrane</keyword>
<feature type="transmembrane region" description="Helical" evidence="1">
    <location>
        <begin position="36"/>
        <end position="55"/>
    </location>
</feature>
<dbReference type="RefSeq" id="WP_080521848.1">
    <property type="nucleotide sequence ID" value="NZ_LPUF01000001.1"/>
</dbReference>
<evidence type="ECO:0000313" key="2">
    <source>
        <dbReference type="EMBL" id="OQK17235.1"/>
    </source>
</evidence>
<dbReference type="STRING" id="1420851.AU255_04910"/>
<name>A0A1V8M6R4_9GAMM</name>
<reference evidence="2 3" key="1">
    <citation type="submission" date="2015-12" db="EMBL/GenBank/DDBJ databases">
        <authorList>
            <person name="Shamseldin A."/>
            <person name="Moawad H."/>
            <person name="Abd El-Rahim W.M."/>
            <person name="Sadowsky M.J."/>
        </authorList>
    </citation>
    <scope>NUCLEOTIDE SEQUENCE [LARGE SCALE GENOMIC DNA]</scope>
    <source>
        <strain evidence="2 3">WF1</strain>
    </source>
</reference>
<dbReference type="OrthoDB" id="5569826at2"/>
<evidence type="ECO:0008006" key="4">
    <source>
        <dbReference type="Google" id="ProtNLM"/>
    </source>
</evidence>
<comment type="caution">
    <text evidence="2">The sequence shown here is derived from an EMBL/GenBank/DDBJ whole genome shotgun (WGS) entry which is preliminary data.</text>
</comment>
<keyword evidence="1" id="KW-0472">Membrane</keyword>
<organism evidence="2 3">
    <name type="scientific">Methyloprofundus sedimenti</name>
    <dbReference type="NCBI Taxonomy" id="1420851"/>
    <lineage>
        <taxon>Bacteria</taxon>
        <taxon>Pseudomonadati</taxon>
        <taxon>Pseudomonadota</taxon>
        <taxon>Gammaproteobacteria</taxon>
        <taxon>Methylococcales</taxon>
        <taxon>Methylococcaceae</taxon>
        <taxon>Methyloprofundus</taxon>
    </lineage>
</organism>
<sequence>MNARYYYAIAFCGYLGLFVLLMLWNTVLSPPEKLPVALALIVIVSPLLFVFRGFLKGNLKSCSWMAYLSMPYFIHGSIETYARTERLLPALEVLFSLMLFLGCTLFVRYSARNQ</sequence>
<dbReference type="AlphaFoldDB" id="A0A1V8M6R4"/>
<keyword evidence="1" id="KW-1133">Transmembrane helix</keyword>
<accession>A0A1V8M6R4</accession>
<dbReference type="Proteomes" id="UP000191980">
    <property type="component" value="Unassembled WGS sequence"/>
</dbReference>
<protein>
    <recommendedName>
        <fullName evidence="4">DUF2069 domain-containing protein</fullName>
    </recommendedName>
</protein>
<gene>
    <name evidence="2" type="ORF">AU255_04910</name>
</gene>
<dbReference type="InterPro" id="IPR018643">
    <property type="entry name" value="DUF2069_membrane"/>
</dbReference>
<feature type="transmembrane region" description="Helical" evidence="1">
    <location>
        <begin position="5"/>
        <end position="24"/>
    </location>
</feature>
<dbReference type="Pfam" id="PF09842">
    <property type="entry name" value="DUF2069"/>
    <property type="match status" value="1"/>
</dbReference>
<keyword evidence="3" id="KW-1185">Reference proteome</keyword>
<evidence type="ECO:0000256" key="1">
    <source>
        <dbReference type="SAM" id="Phobius"/>
    </source>
</evidence>
<dbReference type="EMBL" id="LPUF01000001">
    <property type="protein sequence ID" value="OQK17235.1"/>
    <property type="molecule type" value="Genomic_DNA"/>
</dbReference>